<dbReference type="InterPro" id="IPR001851">
    <property type="entry name" value="ABC_transp_permease"/>
</dbReference>
<gene>
    <name evidence="8" type="ORF">KDL28_08305</name>
</gene>
<feature type="region of interest" description="Disordered" evidence="6">
    <location>
        <begin position="378"/>
        <end position="407"/>
    </location>
</feature>
<keyword evidence="2" id="KW-1003">Cell membrane</keyword>
<keyword evidence="4 7" id="KW-1133">Transmembrane helix</keyword>
<dbReference type="InterPro" id="IPR043428">
    <property type="entry name" value="LivM-like"/>
</dbReference>
<dbReference type="EMBL" id="JAGSOV010000018">
    <property type="protein sequence ID" value="MCO1655057.1"/>
    <property type="molecule type" value="Genomic_DNA"/>
</dbReference>
<evidence type="ECO:0000256" key="6">
    <source>
        <dbReference type="SAM" id="MobiDB-lite"/>
    </source>
</evidence>
<dbReference type="Pfam" id="PF02653">
    <property type="entry name" value="BPD_transp_2"/>
    <property type="match status" value="1"/>
</dbReference>
<evidence type="ECO:0000313" key="8">
    <source>
        <dbReference type="EMBL" id="MCO1655057.1"/>
    </source>
</evidence>
<evidence type="ECO:0000256" key="7">
    <source>
        <dbReference type="SAM" id="Phobius"/>
    </source>
</evidence>
<dbReference type="PANTHER" id="PTHR30482">
    <property type="entry name" value="HIGH-AFFINITY BRANCHED-CHAIN AMINO ACID TRANSPORT SYSTEM PERMEASE"/>
    <property type="match status" value="1"/>
</dbReference>
<feature type="transmembrane region" description="Helical" evidence="7">
    <location>
        <begin position="337"/>
        <end position="359"/>
    </location>
</feature>
<feature type="transmembrane region" description="Helical" evidence="7">
    <location>
        <begin position="200"/>
        <end position="219"/>
    </location>
</feature>
<comment type="subcellular location">
    <subcellularLocation>
        <location evidence="1">Cell membrane</location>
        <topology evidence="1">Multi-pass membrane protein</topology>
    </subcellularLocation>
</comment>
<organism evidence="8 9">
    <name type="scientific">Pseudonocardia humida</name>
    <dbReference type="NCBI Taxonomy" id="2800819"/>
    <lineage>
        <taxon>Bacteria</taxon>
        <taxon>Bacillati</taxon>
        <taxon>Actinomycetota</taxon>
        <taxon>Actinomycetes</taxon>
        <taxon>Pseudonocardiales</taxon>
        <taxon>Pseudonocardiaceae</taxon>
        <taxon>Pseudonocardia</taxon>
    </lineage>
</organism>
<keyword evidence="9" id="KW-1185">Reference proteome</keyword>
<keyword evidence="3 7" id="KW-0812">Transmembrane</keyword>
<evidence type="ECO:0000256" key="4">
    <source>
        <dbReference type="ARBA" id="ARBA00022989"/>
    </source>
</evidence>
<proteinExistence type="predicted"/>
<feature type="transmembrane region" description="Helical" evidence="7">
    <location>
        <begin position="49"/>
        <end position="70"/>
    </location>
</feature>
<sequence length="407" mass="42020">MSDTLVKPTSPPAGAPPARRRNRLAIAGGAVLLLVLVLLPVLIGNEVAYLKVAQYILIGAVGGIGLTLLVGQAGQLSLAHPFFLLVGAVSYAVISGEAEAGLVGLGLPPVVGLVGAVLISGLFGLAFAPVAGRLRGIYLGVASLSLVFLGLWLGQSLESLTGGTSSGRTPPNFELLGFVFANSQPAPTILGIAIQKQQRLWYLFLVLAVVAYLLARGAVRSRIGRAWRAVRDNEAAATAMGVNVTRVKAGAFVVSSAYAGLAGVMTALWLDLVKPDENEFTGNYSLTVAIAFLAIVIIGGLGSVPGAVFGAIVVYGLQQFFLLGANEFGWFADAQFGGLTAVVLSAFVYGAAVVLVVLFEPGGAAAIGRRLLARRTNTTDSRTDTAVPAASGGRERSPERNDDDPRA</sequence>
<comment type="caution">
    <text evidence="8">The sequence shown here is derived from an EMBL/GenBank/DDBJ whole genome shotgun (WGS) entry which is preliminary data.</text>
</comment>
<feature type="compositionally biased region" description="Basic and acidic residues" evidence="6">
    <location>
        <begin position="393"/>
        <end position="407"/>
    </location>
</feature>
<evidence type="ECO:0000256" key="1">
    <source>
        <dbReference type="ARBA" id="ARBA00004651"/>
    </source>
</evidence>
<feature type="transmembrane region" description="Helical" evidence="7">
    <location>
        <begin position="82"/>
        <end position="104"/>
    </location>
</feature>
<protein>
    <submittedName>
        <fullName evidence="8">Branched-chain amino acid ABC transporter permease</fullName>
    </submittedName>
</protein>
<keyword evidence="5 7" id="KW-0472">Membrane</keyword>
<accession>A0ABT0ZWE5</accession>
<evidence type="ECO:0000256" key="5">
    <source>
        <dbReference type="ARBA" id="ARBA00023136"/>
    </source>
</evidence>
<feature type="transmembrane region" description="Helical" evidence="7">
    <location>
        <begin position="284"/>
        <end position="317"/>
    </location>
</feature>
<dbReference type="RefSeq" id="WP_252436804.1">
    <property type="nucleotide sequence ID" value="NZ_JAGSOV010000018.1"/>
</dbReference>
<name>A0ABT0ZWE5_9PSEU</name>
<evidence type="ECO:0000256" key="2">
    <source>
        <dbReference type="ARBA" id="ARBA00022475"/>
    </source>
</evidence>
<feature type="transmembrane region" description="Helical" evidence="7">
    <location>
        <begin position="110"/>
        <end position="130"/>
    </location>
</feature>
<feature type="transmembrane region" description="Helical" evidence="7">
    <location>
        <begin position="24"/>
        <end position="43"/>
    </location>
</feature>
<evidence type="ECO:0000256" key="3">
    <source>
        <dbReference type="ARBA" id="ARBA00022692"/>
    </source>
</evidence>
<feature type="transmembrane region" description="Helical" evidence="7">
    <location>
        <begin position="137"/>
        <end position="155"/>
    </location>
</feature>
<dbReference type="Proteomes" id="UP001165283">
    <property type="component" value="Unassembled WGS sequence"/>
</dbReference>
<dbReference type="CDD" id="cd06581">
    <property type="entry name" value="TM_PBP1_LivM_like"/>
    <property type="match status" value="1"/>
</dbReference>
<feature type="transmembrane region" description="Helical" evidence="7">
    <location>
        <begin position="249"/>
        <end position="272"/>
    </location>
</feature>
<dbReference type="PANTHER" id="PTHR30482:SF5">
    <property type="entry name" value="ABC TRANSPORTER PERMEASE PROTEIN"/>
    <property type="match status" value="1"/>
</dbReference>
<evidence type="ECO:0000313" key="9">
    <source>
        <dbReference type="Proteomes" id="UP001165283"/>
    </source>
</evidence>
<reference evidence="8" key="1">
    <citation type="submission" date="2021-04" db="EMBL/GenBank/DDBJ databases">
        <title>Pseudonocardia sp. nov., isolated from sandy soil of mangrove forest.</title>
        <authorList>
            <person name="Zan Z."/>
            <person name="Huang R."/>
            <person name="Liu W."/>
        </authorList>
    </citation>
    <scope>NUCLEOTIDE SEQUENCE</scope>
    <source>
        <strain evidence="8">S2-4</strain>
    </source>
</reference>